<evidence type="ECO:0000259" key="1">
    <source>
        <dbReference type="PROSITE" id="PS51742"/>
    </source>
</evidence>
<dbReference type="Proteomes" id="UP000249185">
    <property type="component" value="Unassembled WGS sequence"/>
</dbReference>
<reference evidence="2 3" key="1">
    <citation type="submission" date="2017-08" db="EMBL/GenBank/DDBJ databases">
        <title>Infants hospitalized years apart are colonized by the same room-sourced microbial strains.</title>
        <authorList>
            <person name="Brooks B."/>
            <person name="Olm M.R."/>
            <person name="Firek B.A."/>
            <person name="Baker R."/>
            <person name="Thomas B.C."/>
            <person name="Morowitz M.J."/>
            <person name="Banfield J.F."/>
        </authorList>
    </citation>
    <scope>NUCLEOTIDE SEQUENCE [LARGE SCALE GENOMIC DNA]</scope>
    <source>
        <strain evidence="2">S2_005_002_R2_34</strain>
    </source>
</reference>
<organism evidence="2 3">
    <name type="scientific">Rhodovulum sulfidophilum</name>
    <name type="common">Rhodobacter sulfidophilus</name>
    <dbReference type="NCBI Taxonomy" id="35806"/>
    <lineage>
        <taxon>Bacteria</taxon>
        <taxon>Pseudomonadati</taxon>
        <taxon>Pseudomonadota</taxon>
        <taxon>Alphaproteobacteria</taxon>
        <taxon>Rhodobacterales</taxon>
        <taxon>Paracoccaceae</taxon>
        <taxon>Rhodovulum</taxon>
    </lineage>
</organism>
<protein>
    <submittedName>
        <fullName evidence="2">DUF296 domain-containing protein</fullName>
    </submittedName>
</protein>
<dbReference type="PROSITE" id="PS51742">
    <property type="entry name" value="PPC"/>
    <property type="match status" value="1"/>
</dbReference>
<feature type="domain" description="PPC" evidence="1">
    <location>
        <begin position="9"/>
        <end position="145"/>
    </location>
</feature>
<evidence type="ECO:0000313" key="2">
    <source>
        <dbReference type="EMBL" id="PZQ50145.1"/>
    </source>
</evidence>
<dbReference type="AlphaFoldDB" id="A0A2W5NHB4"/>
<dbReference type="Gene3D" id="3.30.1330.80">
    <property type="entry name" value="Hypothetical protein, similar to alpha- acetolactate decarboxylase, domain 2"/>
    <property type="match status" value="1"/>
</dbReference>
<evidence type="ECO:0000313" key="3">
    <source>
        <dbReference type="Proteomes" id="UP000249185"/>
    </source>
</evidence>
<dbReference type="Pfam" id="PF03479">
    <property type="entry name" value="PCC"/>
    <property type="match status" value="1"/>
</dbReference>
<dbReference type="CDD" id="cd11378">
    <property type="entry name" value="DUF296"/>
    <property type="match status" value="1"/>
</dbReference>
<dbReference type="InterPro" id="IPR005175">
    <property type="entry name" value="PPC_dom"/>
</dbReference>
<dbReference type="PANTHER" id="PTHR34988:SF1">
    <property type="entry name" value="DNA-BINDING PROTEIN"/>
    <property type="match status" value="1"/>
</dbReference>
<dbReference type="EMBL" id="QFPW01000005">
    <property type="protein sequence ID" value="PZQ50145.1"/>
    <property type="molecule type" value="Genomic_DNA"/>
</dbReference>
<dbReference type="PIRSF" id="PIRSF016702">
    <property type="entry name" value="DNA_bp_PD1"/>
    <property type="match status" value="1"/>
</dbReference>
<sequence length="145" mass="15878">MMIRKLDDQNGLKTYAVILETGDEVMACLEDFARAEGIDGAELSAIGAFRRASLLYFDWERKEYDEIPVDEQVEVASLNGDIGVDERGAPAPHVHVVLGRRDGSALAGHLKSGEVRPTLEVIVTETPSHLRRAHDATTGLALIRI</sequence>
<dbReference type="PANTHER" id="PTHR34988">
    <property type="entry name" value="PROTEIN, PUTATIVE-RELATED"/>
    <property type="match status" value="1"/>
</dbReference>
<gene>
    <name evidence="2" type="ORF">DI556_08745</name>
</gene>
<name>A0A2W5NHB4_RHOSU</name>
<proteinExistence type="predicted"/>
<dbReference type="SUPFAM" id="SSF117856">
    <property type="entry name" value="AF0104/ALDC/Ptd012-like"/>
    <property type="match status" value="1"/>
</dbReference>
<accession>A0A2W5NHB4</accession>
<dbReference type="InterPro" id="IPR025707">
    <property type="entry name" value="DNA_bp_PD1"/>
</dbReference>
<comment type="caution">
    <text evidence="2">The sequence shown here is derived from an EMBL/GenBank/DDBJ whole genome shotgun (WGS) entry which is preliminary data.</text>
</comment>